<feature type="compositionally biased region" description="Polar residues" evidence="16">
    <location>
        <begin position="396"/>
        <end position="409"/>
    </location>
</feature>
<comment type="similarity">
    <text evidence="2">Belongs to the protein kinase superfamily. CAMK Ser/Thr protein kinase family.</text>
</comment>
<evidence type="ECO:0000256" key="1">
    <source>
        <dbReference type="ARBA" id="ARBA00004123"/>
    </source>
</evidence>
<comment type="catalytic activity">
    <reaction evidence="15">
        <text>L-seryl-[protein] + ATP = O-phospho-L-seryl-[protein] + ADP + H(+)</text>
        <dbReference type="Rhea" id="RHEA:17989"/>
        <dbReference type="Rhea" id="RHEA-COMP:9863"/>
        <dbReference type="Rhea" id="RHEA-COMP:11604"/>
        <dbReference type="ChEBI" id="CHEBI:15378"/>
        <dbReference type="ChEBI" id="CHEBI:29999"/>
        <dbReference type="ChEBI" id="CHEBI:30616"/>
        <dbReference type="ChEBI" id="CHEBI:83421"/>
        <dbReference type="ChEBI" id="CHEBI:456216"/>
        <dbReference type="EC" id="2.7.11.1"/>
    </reaction>
</comment>
<evidence type="ECO:0000256" key="15">
    <source>
        <dbReference type="ARBA" id="ARBA00048679"/>
    </source>
</evidence>
<sequence>MSEGEKYDVLEKIGHGSFGIIRKVRRKQDGQVLCRKEINYVRMSQKEREQLHAEFAILSSLRHPNIVGYYHREHLKSTQDLHLYMEYCGNGDLGRVIKDLQAKNQYAEEGFVWSMFSQLVTALYRCHYGVDPPEVGSNVMGLGNTAKPKQPAGGVMILHRDLKPENVFLGEDNSVKLGDFGLSKIMQSHDFASTYVGTPFYMSPEICAAERYTLKSDIWSLGCIIYELCAREPPFNAKSHFQLVQKIKEGKISALPTVYSKELNAVINDCLKVNPDRRPDTVTLLNLPVVKLMRKEKEVVELGRLVKTKEDIAAQRLREMEDKARRLEAEKAHLEDSLRREWEVKAQLEINRLVQVEIERLQKKFDQEVKQKVEAELQKRSSTQSNNTQRTSTQSAASMKNFSDSSNANDIPLSSVGTSGDDEFPSSTDLTDLSVESPEPAKALKKSTRTPFGRAQTMFAGQHAGTPMDIDMSEPSPISIASLALSPRRSGATKAPSAGRNIFAGAAGAESRWQPTLIPSDSEEEEDDDLPPVPSPTRQKSSKNPFKSAGGRPPLITQRTAPLGRAGSQSNLFAAGKAITAPSLPTLSNAPELRPQASNGAFKERSSSPNRRLSKIPSSTNLISHENAPLSPTRKSSLKKAGSANDDLSKLAVKNNMAKANSGGPTNLAPRGRTLVELAQARAGGRPVEVTDGTKSPEPKGRAFAARMAEKAAEKGEPPVWDPEKDEMPSPFLVRNRAPLRRA</sequence>
<evidence type="ECO:0000256" key="8">
    <source>
        <dbReference type="ARBA" id="ARBA00022741"/>
    </source>
</evidence>
<dbReference type="OrthoDB" id="10250725at2759"/>
<dbReference type="GO" id="GO:0051301">
    <property type="term" value="P:cell division"/>
    <property type="evidence" value="ECO:0007669"/>
    <property type="project" value="UniProtKB-KW"/>
</dbReference>
<dbReference type="Proteomes" id="UP000785200">
    <property type="component" value="Unassembled WGS sequence"/>
</dbReference>
<evidence type="ECO:0000256" key="11">
    <source>
        <dbReference type="ARBA" id="ARBA00022840"/>
    </source>
</evidence>
<accession>A0A9P6VPB4</accession>
<reference evidence="18" key="1">
    <citation type="submission" date="2019-07" db="EMBL/GenBank/DDBJ databases">
        <title>Hyphodiscus hymeniophilus genome sequencing and assembly.</title>
        <authorList>
            <person name="Kramer G."/>
            <person name="Nodwell J."/>
        </authorList>
    </citation>
    <scope>NUCLEOTIDE SEQUENCE</scope>
    <source>
        <strain evidence="18">ATCC 34498</strain>
    </source>
</reference>
<gene>
    <name evidence="18" type="ORF">D0Z07_1645</name>
</gene>
<evidence type="ECO:0000256" key="13">
    <source>
        <dbReference type="ARBA" id="ARBA00023306"/>
    </source>
</evidence>
<evidence type="ECO:0000313" key="19">
    <source>
        <dbReference type="Proteomes" id="UP000785200"/>
    </source>
</evidence>
<feature type="region of interest" description="Disordered" evidence="16">
    <location>
        <begin position="681"/>
        <end position="743"/>
    </location>
</feature>
<evidence type="ECO:0000256" key="4">
    <source>
        <dbReference type="ARBA" id="ARBA00022527"/>
    </source>
</evidence>
<dbReference type="EC" id="2.7.11.1" evidence="3"/>
<dbReference type="InterPro" id="IPR051131">
    <property type="entry name" value="NEK_Ser/Thr_kinase_NIMA"/>
</dbReference>
<keyword evidence="11" id="KW-0067">ATP-binding</keyword>
<keyword evidence="12" id="KW-0539">Nucleus</keyword>
<feature type="compositionally biased region" description="Polar residues" evidence="16">
    <location>
        <begin position="607"/>
        <end position="624"/>
    </location>
</feature>
<evidence type="ECO:0000256" key="3">
    <source>
        <dbReference type="ARBA" id="ARBA00012513"/>
    </source>
</evidence>
<comment type="catalytic activity">
    <reaction evidence="14">
        <text>L-threonyl-[protein] + ATP = O-phospho-L-threonyl-[protein] + ADP + H(+)</text>
        <dbReference type="Rhea" id="RHEA:46608"/>
        <dbReference type="Rhea" id="RHEA-COMP:11060"/>
        <dbReference type="Rhea" id="RHEA-COMP:11605"/>
        <dbReference type="ChEBI" id="CHEBI:15378"/>
        <dbReference type="ChEBI" id="CHEBI:30013"/>
        <dbReference type="ChEBI" id="CHEBI:30616"/>
        <dbReference type="ChEBI" id="CHEBI:61977"/>
        <dbReference type="ChEBI" id="CHEBI:456216"/>
        <dbReference type="EC" id="2.7.11.1"/>
    </reaction>
</comment>
<dbReference type="SMART" id="SM00220">
    <property type="entry name" value="S_TKc"/>
    <property type="match status" value="1"/>
</dbReference>
<dbReference type="InterPro" id="IPR008271">
    <property type="entry name" value="Ser/Thr_kinase_AS"/>
</dbReference>
<keyword evidence="6" id="KW-0132">Cell division</keyword>
<feature type="region of interest" description="Disordered" evidence="16">
    <location>
        <begin position="490"/>
        <end position="569"/>
    </location>
</feature>
<feature type="compositionally biased region" description="Basic and acidic residues" evidence="16">
    <location>
        <begin position="708"/>
        <end position="728"/>
    </location>
</feature>
<dbReference type="InterPro" id="IPR011009">
    <property type="entry name" value="Kinase-like_dom_sf"/>
</dbReference>
<dbReference type="PROSITE" id="PS00108">
    <property type="entry name" value="PROTEIN_KINASE_ST"/>
    <property type="match status" value="1"/>
</dbReference>
<organism evidence="18 19">
    <name type="scientific">Hyphodiscus hymeniophilus</name>
    <dbReference type="NCBI Taxonomy" id="353542"/>
    <lineage>
        <taxon>Eukaryota</taxon>
        <taxon>Fungi</taxon>
        <taxon>Dikarya</taxon>
        <taxon>Ascomycota</taxon>
        <taxon>Pezizomycotina</taxon>
        <taxon>Leotiomycetes</taxon>
        <taxon>Helotiales</taxon>
        <taxon>Hyphodiscaceae</taxon>
        <taxon>Hyphodiscus</taxon>
    </lineage>
</organism>
<dbReference type="PROSITE" id="PS50011">
    <property type="entry name" value="PROTEIN_KINASE_DOM"/>
    <property type="match status" value="1"/>
</dbReference>
<dbReference type="CDD" id="cd08217">
    <property type="entry name" value="STKc_Nek2"/>
    <property type="match status" value="1"/>
</dbReference>
<dbReference type="GO" id="GO:0005634">
    <property type="term" value="C:nucleus"/>
    <property type="evidence" value="ECO:0007669"/>
    <property type="project" value="UniProtKB-SubCell"/>
</dbReference>
<evidence type="ECO:0000259" key="17">
    <source>
        <dbReference type="PROSITE" id="PS50011"/>
    </source>
</evidence>
<keyword evidence="10 18" id="KW-0418">Kinase</keyword>
<evidence type="ECO:0000256" key="10">
    <source>
        <dbReference type="ARBA" id="ARBA00022777"/>
    </source>
</evidence>
<evidence type="ECO:0000256" key="5">
    <source>
        <dbReference type="ARBA" id="ARBA00022553"/>
    </source>
</evidence>
<evidence type="ECO:0000256" key="9">
    <source>
        <dbReference type="ARBA" id="ARBA00022776"/>
    </source>
</evidence>
<proteinExistence type="inferred from homology"/>
<evidence type="ECO:0000256" key="6">
    <source>
        <dbReference type="ARBA" id="ARBA00022618"/>
    </source>
</evidence>
<comment type="subcellular location">
    <subcellularLocation>
        <location evidence="1">Nucleus</location>
    </subcellularLocation>
</comment>
<feature type="region of interest" description="Disordered" evidence="16">
    <location>
        <begin position="582"/>
        <end position="648"/>
    </location>
</feature>
<feature type="domain" description="Protein kinase" evidence="17">
    <location>
        <begin position="7"/>
        <end position="290"/>
    </location>
</feature>
<comment type="caution">
    <text evidence="18">The sequence shown here is derived from an EMBL/GenBank/DDBJ whole genome shotgun (WGS) entry which is preliminary data.</text>
</comment>
<evidence type="ECO:0000256" key="16">
    <source>
        <dbReference type="SAM" id="MobiDB-lite"/>
    </source>
</evidence>
<keyword evidence="7" id="KW-0808">Transferase</keyword>
<name>A0A9P6VPB4_9HELO</name>
<dbReference type="PANTHER" id="PTHR44899">
    <property type="entry name" value="CAMK FAMILY PROTEIN KINASE"/>
    <property type="match status" value="1"/>
</dbReference>
<dbReference type="InterPro" id="IPR000719">
    <property type="entry name" value="Prot_kinase_dom"/>
</dbReference>
<dbReference type="GO" id="GO:0005524">
    <property type="term" value="F:ATP binding"/>
    <property type="evidence" value="ECO:0007669"/>
    <property type="project" value="UniProtKB-KW"/>
</dbReference>
<dbReference type="Pfam" id="PF00069">
    <property type="entry name" value="Pkinase"/>
    <property type="match status" value="2"/>
</dbReference>
<protein>
    <recommendedName>
        <fullName evidence="3">non-specific serine/threonine protein kinase</fullName>
        <ecNumber evidence="3">2.7.11.1</ecNumber>
    </recommendedName>
</protein>
<evidence type="ECO:0000256" key="12">
    <source>
        <dbReference type="ARBA" id="ARBA00023242"/>
    </source>
</evidence>
<dbReference type="PANTHER" id="PTHR44899:SF10">
    <property type="entry name" value="NIMA-RELATED KINASE 2"/>
    <property type="match status" value="1"/>
</dbReference>
<keyword evidence="19" id="KW-1185">Reference proteome</keyword>
<dbReference type="SUPFAM" id="SSF56112">
    <property type="entry name" value="Protein kinase-like (PK-like)"/>
    <property type="match status" value="1"/>
</dbReference>
<keyword evidence="13" id="KW-0131">Cell cycle</keyword>
<dbReference type="AlphaFoldDB" id="A0A9P6VPB4"/>
<feature type="region of interest" description="Disordered" evidence="16">
    <location>
        <begin position="377"/>
        <end position="452"/>
    </location>
</feature>
<dbReference type="Gene3D" id="3.30.200.20">
    <property type="entry name" value="Phosphorylase Kinase, domain 1"/>
    <property type="match status" value="1"/>
</dbReference>
<evidence type="ECO:0000256" key="14">
    <source>
        <dbReference type="ARBA" id="ARBA00047899"/>
    </source>
</evidence>
<evidence type="ECO:0000313" key="18">
    <source>
        <dbReference type="EMBL" id="KAG0651713.1"/>
    </source>
</evidence>
<feature type="compositionally biased region" description="Low complexity" evidence="16">
    <location>
        <begin position="380"/>
        <end position="395"/>
    </location>
</feature>
<keyword evidence="4" id="KW-0723">Serine/threonine-protein kinase</keyword>
<feature type="compositionally biased region" description="Acidic residues" evidence="16">
    <location>
        <begin position="521"/>
        <end position="530"/>
    </location>
</feature>
<evidence type="ECO:0000256" key="2">
    <source>
        <dbReference type="ARBA" id="ARBA00006692"/>
    </source>
</evidence>
<keyword evidence="9" id="KW-0498">Mitosis</keyword>
<dbReference type="GO" id="GO:0004674">
    <property type="term" value="F:protein serine/threonine kinase activity"/>
    <property type="evidence" value="ECO:0007669"/>
    <property type="project" value="UniProtKB-KW"/>
</dbReference>
<dbReference type="Gene3D" id="1.10.510.10">
    <property type="entry name" value="Transferase(Phosphotransferase) domain 1"/>
    <property type="match status" value="1"/>
</dbReference>
<dbReference type="FunFam" id="3.30.200.20:FF:000525">
    <property type="entry name" value="Serine/threonine-protein kinase KIN3"/>
    <property type="match status" value="1"/>
</dbReference>
<dbReference type="EMBL" id="VNKQ01000004">
    <property type="protein sequence ID" value="KAG0651713.1"/>
    <property type="molecule type" value="Genomic_DNA"/>
</dbReference>
<evidence type="ECO:0000256" key="7">
    <source>
        <dbReference type="ARBA" id="ARBA00022679"/>
    </source>
</evidence>
<keyword evidence="5" id="KW-0597">Phosphoprotein</keyword>
<keyword evidence="8" id="KW-0547">Nucleotide-binding</keyword>
<dbReference type="FunFam" id="1.10.510.10:FF:000697">
    <property type="entry name" value="G2-specific protein kinase nimA"/>
    <property type="match status" value="1"/>
</dbReference>